<dbReference type="Proteomes" id="UP000183832">
    <property type="component" value="Unassembled WGS sequence"/>
</dbReference>
<name>A0A1J1J3D7_9DIPT</name>
<gene>
    <name evidence="1" type="ORF">CLUMA_CG019170</name>
</gene>
<sequence>MSEQSESGYQLKFWECQNILTVYCHVRMSAYIVLCYELRMDGMLDVNHHKTNQESHRKQEQKNTCN</sequence>
<keyword evidence="2" id="KW-1185">Reference proteome</keyword>
<evidence type="ECO:0000313" key="1">
    <source>
        <dbReference type="EMBL" id="CRL06308.1"/>
    </source>
</evidence>
<protein>
    <submittedName>
        <fullName evidence="1">CLUMA_CG019170, isoform A</fullName>
    </submittedName>
</protein>
<organism evidence="1 2">
    <name type="scientific">Clunio marinus</name>
    <dbReference type="NCBI Taxonomy" id="568069"/>
    <lineage>
        <taxon>Eukaryota</taxon>
        <taxon>Metazoa</taxon>
        <taxon>Ecdysozoa</taxon>
        <taxon>Arthropoda</taxon>
        <taxon>Hexapoda</taxon>
        <taxon>Insecta</taxon>
        <taxon>Pterygota</taxon>
        <taxon>Neoptera</taxon>
        <taxon>Endopterygota</taxon>
        <taxon>Diptera</taxon>
        <taxon>Nematocera</taxon>
        <taxon>Chironomoidea</taxon>
        <taxon>Chironomidae</taxon>
        <taxon>Clunio</taxon>
    </lineage>
</organism>
<reference evidence="1 2" key="1">
    <citation type="submission" date="2015-04" db="EMBL/GenBank/DDBJ databases">
        <authorList>
            <person name="Syromyatnikov M.Y."/>
            <person name="Popov V.N."/>
        </authorList>
    </citation>
    <scope>NUCLEOTIDE SEQUENCE [LARGE SCALE GENOMIC DNA]</scope>
</reference>
<dbReference type="EMBL" id="CVRI01000066">
    <property type="protein sequence ID" value="CRL06308.1"/>
    <property type="molecule type" value="Genomic_DNA"/>
</dbReference>
<evidence type="ECO:0000313" key="2">
    <source>
        <dbReference type="Proteomes" id="UP000183832"/>
    </source>
</evidence>
<proteinExistence type="predicted"/>
<dbReference type="AlphaFoldDB" id="A0A1J1J3D7"/>
<accession>A0A1J1J3D7</accession>